<dbReference type="AlphaFoldDB" id="A0A1T4KYQ8"/>
<accession>A0A1T4KYQ8</accession>
<dbReference type="RefSeq" id="WP_078693195.1">
    <property type="nucleotide sequence ID" value="NZ_FUWX01000005.1"/>
</dbReference>
<dbReference type="Proteomes" id="UP000191153">
    <property type="component" value="Unassembled WGS sequence"/>
</dbReference>
<sequence length="226" mass="26414">MKNFADTLNAIDKHYLEMLKYLNRNFHTNLAMLEKGEFNRTLYGEAKIVEDSLNAFDVKIKEDCIVTMARFQPAAKNLRKLVMLINSVRVLERMGDLLKGNLYIIRDIQNKAPHLLEHLTGIIYPVSKKINELFLLYIEAFNNNDEKILYDILYLDEEIDNIIDENLNKFLEIMKMSPENVEGGALLILLDKKFERLSDHIIHLVTDLIYILNGENMRKIELLSKQ</sequence>
<evidence type="ECO:0000313" key="3">
    <source>
        <dbReference type="Proteomes" id="UP000191153"/>
    </source>
</evidence>
<dbReference type="Gene3D" id="1.20.58.220">
    <property type="entry name" value="Phosphate transport system protein phou homolog 2, domain 2"/>
    <property type="match status" value="1"/>
</dbReference>
<feature type="domain" description="PhoU" evidence="1">
    <location>
        <begin position="129"/>
        <end position="204"/>
    </location>
</feature>
<reference evidence="2 3" key="1">
    <citation type="submission" date="2017-02" db="EMBL/GenBank/DDBJ databases">
        <authorList>
            <person name="Peterson S.W."/>
        </authorList>
    </citation>
    <scope>NUCLEOTIDE SEQUENCE [LARGE SCALE GENOMIC DNA]</scope>
    <source>
        <strain evidence="2 3">ATCC 700028</strain>
    </source>
</reference>
<protein>
    <submittedName>
        <fullName evidence="2">Phosphate transport system protein</fullName>
    </submittedName>
</protein>
<dbReference type="PANTHER" id="PTHR42930:SF3">
    <property type="entry name" value="PHOSPHATE-SPECIFIC TRANSPORT SYSTEM ACCESSORY PROTEIN PHOU"/>
    <property type="match status" value="1"/>
</dbReference>
<dbReference type="InterPro" id="IPR028366">
    <property type="entry name" value="PhoU"/>
</dbReference>
<keyword evidence="3" id="KW-1185">Reference proteome</keyword>
<dbReference type="OrthoDB" id="87066at2"/>
<dbReference type="EMBL" id="FUWX01000005">
    <property type="protein sequence ID" value="SJZ47470.1"/>
    <property type="molecule type" value="Genomic_DNA"/>
</dbReference>
<dbReference type="Pfam" id="PF01895">
    <property type="entry name" value="PhoU"/>
    <property type="match status" value="2"/>
</dbReference>
<dbReference type="InterPro" id="IPR038078">
    <property type="entry name" value="PhoU-like_sf"/>
</dbReference>
<evidence type="ECO:0000313" key="2">
    <source>
        <dbReference type="EMBL" id="SJZ47470.1"/>
    </source>
</evidence>
<gene>
    <name evidence="2" type="ORF">SAMN02745174_00663</name>
</gene>
<dbReference type="SUPFAM" id="SSF109755">
    <property type="entry name" value="PhoU-like"/>
    <property type="match status" value="1"/>
</dbReference>
<dbReference type="STRING" id="180163.SAMN02745174_00663"/>
<dbReference type="GO" id="GO:0045936">
    <property type="term" value="P:negative regulation of phosphate metabolic process"/>
    <property type="evidence" value="ECO:0007669"/>
    <property type="project" value="InterPro"/>
</dbReference>
<organism evidence="2 3">
    <name type="scientific">Cetobacterium ceti</name>
    <dbReference type="NCBI Taxonomy" id="180163"/>
    <lineage>
        <taxon>Bacteria</taxon>
        <taxon>Fusobacteriati</taxon>
        <taxon>Fusobacteriota</taxon>
        <taxon>Fusobacteriia</taxon>
        <taxon>Fusobacteriales</taxon>
        <taxon>Fusobacteriaceae</taxon>
        <taxon>Cetobacterium</taxon>
    </lineage>
</organism>
<dbReference type="GO" id="GO:0030643">
    <property type="term" value="P:intracellular phosphate ion homeostasis"/>
    <property type="evidence" value="ECO:0007669"/>
    <property type="project" value="InterPro"/>
</dbReference>
<name>A0A1T4KYQ8_9FUSO</name>
<feature type="domain" description="PhoU" evidence="1">
    <location>
        <begin position="17"/>
        <end position="98"/>
    </location>
</feature>
<dbReference type="PANTHER" id="PTHR42930">
    <property type="entry name" value="PHOSPHATE-SPECIFIC TRANSPORT SYSTEM ACCESSORY PROTEIN PHOU"/>
    <property type="match status" value="1"/>
</dbReference>
<evidence type="ECO:0000259" key="1">
    <source>
        <dbReference type="Pfam" id="PF01895"/>
    </source>
</evidence>
<proteinExistence type="predicted"/>
<dbReference type="InterPro" id="IPR026022">
    <property type="entry name" value="PhoU_dom"/>
</dbReference>